<evidence type="ECO:0000259" key="13">
    <source>
        <dbReference type="PROSITE" id="PS51123"/>
    </source>
</evidence>
<evidence type="ECO:0000256" key="7">
    <source>
        <dbReference type="ARBA" id="ARBA00023114"/>
    </source>
</evidence>
<evidence type="ECO:0000256" key="1">
    <source>
        <dbReference type="ARBA" id="ARBA00004571"/>
    </source>
</evidence>
<dbReference type="RefSeq" id="WP_271021982.1">
    <property type="nucleotide sequence ID" value="NZ_JAQHXR010000007.1"/>
</dbReference>
<dbReference type="PANTHER" id="PTHR30329:SF21">
    <property type="entry name" value="LIPOPROTEIN YIAD-RELATED"/>
    <property type="match status" value="1"/>
</dbReference>
<dbReference type="PROSITE" id="PS01068">
    <property type="entry name" value="OMPA_1"/>
    <property type="match status" value="1"/>
</dbReference>
<keyword evidence="6" id="KW-0406">Ion transport</keyword>
<evidence type="ECO:0000256" key="4">
    <source>
        <dbReference type="ARBA" id="ARBA00022692"/>
    </source>
</evidence>
<dbReference type="Gene3D" id="2.40.160.20">
    <property type="match status" value="1"/>
</dbReference>
<evidence type="ECO:0000313" key="14">
    <source>
        <dbReference type="EMBL" id="MDA3969621.1"/>
    </source>
</evidence>
<protein>
    <submittedName>
        <fullName evidence="14">OmpA family protein</fullName>
    </submittedName>
</protein>
<keyword evidence="9" id="KW-0998">Cell outer membrane</keyword>
<evidence type="ECO:0000256" key="6">
    <source>
        <dbReference type="ARBA" id="ARBA00023065"/>
    </source>
</evidence>
<gene>
    <name evidence="14" type="ORF">PF021_08080</name>
</gene>
<feature type="signal peptide" evidence="12">
    <location>
        <begin position="1"/>
        <end position="21"/>
    </location>
</feature>
<keyword evidence="4" id="KW-0812">Transmembrane</keyword>
<dbReference type="InterPro" id="IPR011250">
    <property type="entry name" value="OMP/PagP_B-barrel"/>
</dbReference>
<evidence type="ECO:0000256" key="12">
    <source>
        <dbReference type="SAM" id="SignalP"/>
    </source>
</evidence>
<evidence type="ECO:0000313" key="15">
    <source>
        <dbReference type="Proteomes" id="UP001210261"/>
    </source>
</evidence>
<evidence type="ECO:0000256" key="10">
    <source>
        <dbReference type="PROSITE-ProRule" id="PRU00473"/>
    </source>
</evidence>
<accession>A0ABT4VFY7</accession>
<dbReference type="Pfam" id="PF00691">
    <property type="entry name" value="OmpA"/>
    <property type="match status" value="1"/>
</dbReference>
<dbReference type="InterPro" id="IPR036737">
    <property type="entry name" value="OmpA-like_sf"/>
</dbReference>
<sequence>MNKLCGVSIVACSLLGGSLFAADNLVEITPQIGGSYHISNDRYKNNMDLVYGLKFANRVSKEVLVEVGYEYSNIDYAHNISASQNRYYLNLVKEFYTESSVSPYILGGFGYEDFSKNFYNMDDDMFGQYGVGIRWAIASNFHLKTELRHLMSFDGRSDIVATLGFSIPFGKYVEEYEVVEITEVQEAPKEPVLSHIHTFKVQFPFDSAVVNPKYYSEIKDFALYMQENKDKTAIISGHTDSVGSDEYNQRLSENRAKAVKEKIVQEGVESSRLQVKGYGESRPISDNSTAHGRMENRRVEAEVYNVK</sequence>
<evidence type="ECO:0000256" key="3">
    <source>
        <dbReference type="ARBA" id="ARBA00022452"/>
    </source>
</evidence>
<organism evidence="14 15">
    <name type="scientific">Helicobacter ibis</name>
    <dbReference type="NCBI Taxonomy" id="2962633"/>
    <lineage>
        <taxon>Bacteria</taxon>
        <taxon>Pseudomonadati</taxon>
        <taxon>Campylobacterota</taxon>
        <taxon>Epsilonproteobacteria</taxon>
        <taxon>Campylobacterales</taxon>
        <taxon>Helicobacteraceae</taxon>
        <taxon>Helicobacter</taxon>
    </lineage>
</organism>
<dbReference type="Proteomes" id="UP001210261">
    <property type="component" value="Unassembled WGS sequence"/>
</dbReference>
<dbReference type="PRINTS" id="PR01021">
    <property type="entry name" value="OMPADOMAIN"/>
</dbReference>
<keyword evidence="15" id="KW-1185">Reference proteome</keyword>
<dbReference type="SUPFAM" id="SSF56925">
    <property type="entry name" value="OMPA-like"/>
    <property type="match status" value="1"/>
</dbReference>
<keyword evidence="2" id="KW-0813">Transport</keyword>
<dbReference type="Pfam" id="PF13505">
    <property type="entry name" value="OMP_b-brl"/>
    <property type="match status" value="1"/>
</dbReference>
<keyword evidence="8 10" id="KW-0472">Membrane</keyword>
<dbReference type="NCBIfam" id="TIGR01414">
    <property type="entry name" value="autotrans_barl"/>
    <property type="match status" value="1"/>
</dbReference>
<dbReference type="PROSITE" id="PS51123">
    <property type="entry name" value="OMPA_2"/>
    <property type="match status" value="1"/>
</dbReference>
<comment type="subcellular location">
    <subcellularLocation>
        <location evidence="1">Cell outer membrane</location>
        <topology evidence="1">Multi-pass membrane protein</topology>
    </subcellularLocation>
</comment>
<dbReference type="InterPro" id="IPR050330">
    <property type="entry name" value="Bact_OuterMem_StrucFunc"/>
</dbReference>
<feature type="region of interest" description="Disordered" evidence="11">
    <location>
        <begin position="275"/>
        <end position="294"/>
    </location>
</feature>
<name>A0ABT4VFY7_9HELI</name>
<dbReference type="PANTHER" id="PTHR30329">
    <property type="entry name" value="STATOR ELEMENT OF FLAGELLAR MOTOR COMPLEX"/>
    <property type="match status" value="1"/>
</dbReference>
<keyword evidence="7" id="KW-0626">Porin</keyword>
<dbReference type="InterPro" id="IPR027385">
    <property type="entry name" value="Beta-barrel_OMP"/>
</dbReference>
<keyword evidence="3" id="KW-1134">Transmembrane beta strand</keyword>
<proteinExistence type="predicted"/>
<dbReference type="InterPro" id="IPR006665">
    <property type="entry name" value="OmpA-like"/>
</dbReference>
<dbReference type="Gene3D" id="3.30.1330.60">
    <property type="entry name" value="OmpA-like domain"/>
    <property type="match status" value="1"/>
</dbReference>
<dbReference type="SUPFAM" id="SSF103088">
    <property type="entry name" value="OmpA-like"/>
    <property type="match status" value="1"/>
</dbReference>
<evidence type="ECO:0000256" key="5">
    <source>
        <dbReference type="ARBA" id="ARBA00022729"/>
    </source>
</evidence>
<feature type="chain" id="PRO_5047491282" evidence="12">
    <location>
        <begin position="22"/>
        <end position="307"/>
    </location>
</feature>
<dbReference type="EMBL" id="JAQHXR010000007">
    <property type="protein sequence ID" value="MDA3969621.1"/>
    <property type="molecule type" value="Genomic_DNA"/>
</dbReference>
<dbReference type="PRINTS" id="PR01023">
    <property type="entry name" value="NAFLGMOTY"/>
</dbReference>
<dbReference type="InterPro" id="IPR006315">
    <property type="entry name" value="OM_autotransptr_brl_dom"/>
</dbReference>
<dbReference type="InterPro" id="IPR006664">
    <property type="entry name" value="OMP_bac"/>
</dbReference>
<comment type="caution">
    <text evidence="14">The sequence shown here is derived from an EMBL/GenBank/DDBJ whole genome shotgun (WGS) entry which is preliminary data.</text>
</comment>
<evidence type="ECO:0000256" key="9">
    <source>
        <dbReference type="ARBA" id="ARBA00023237"/>
    </source>
</evidence>
<reference evidence="14 15" key="1">
    <citation type="submission" date="2023-01" db="EMBL/GenBank/DDBJ databases">
        <title>Description of Helicobacter ibis sp. nov. isolated from faecal droppings of black-faced ibis (Theristicus melanopis).</title>
        <authorList>
            <person name="Lopez-Cantillo M."/>
            <person name="Vidal-Veuthey B."/>
            <person name="Mella A."/>
            <person name="De La Haba R."/>
            <person name="Collado L."/>
        </authorList>
    </citation>
    <scope>NUCLEOTIDE SEQUENCE [LARGE SCALE GENOMIC DNA]</scope>
    <source>
        <strain evidence="14 15">A82</strain>
    </source>
</reference>
<evidence type="ECO:0000256" key="8">
    <source>
        <dbReference type="ARBA" id="ARBA00023136"/>
    </source>
</evidence>
<dbReference type="CDD" id="cd07185">
    <property type="entry name" value="OmpA_C-like"/>
    <property type="match status" value="1"/>
</dbReference>
<feature type="domain" description="OmpA-like" evidence="13">
    <location>
        <begin position="190"/>
        <end position="307"/>
    </location>
</feature>
<evidence type="ECO:0000256" key="11">
    <source>
        <dbReference type="SAM" id="MobiDB-lite"/>
    </source>
</evidence>
<dbReference type="InterPro" id="IPR006690">
    <property type="entry name" value="OMPA-like_CS"/>
</dbReference>
<keyword evidence="5 12" id="KW-0732">Signal</keyword>
<evidence type="ECO:0000256" key="2">
    <source>
        <dbReference type="ARBA" id="ARBA00022448"/>
    </source>
</evidence>